<evidence type="ECO:0000256" key="3">
    <source>
        <dbReference type="ARBA" id="ARBA00022960"/>
    </source>
</evidence>
<reference evidence="12 13" key="1">
    <citation type="submission" date="2017-08" db="EMBL/GenBank/DDBJ databases">
        <title>Aliifodinibius alkalisoli sp. nov., isolated from saline alkaline soil.</title>
        <authorList>
            <person name="Liu D."/>
            <person name="Zhang G."/>
        </authorList>
    </citation>
    <scope>NUCLEOTIDE SEQUENCE [LARGE SCALE GENOMIC DNA]</scope>
    <source>
        <strain evidence="12 13">WN023</strain>
    </source>
</reference>
<keyword evidence="2 7" id="KW-0132">Cell division</keyword>
<dbReference type="Gene3D" id="3.40.1190.10">
    <property type="entry name" value="Mur-like, catalytic domain"/>
    <property type="match status" value="1"/>
</dbReference>
<evidence type="ECO:0000256" key="1">
    <source>
        <dbReference type="ARBA" id="ARBA00005898"/>
    </source>
</evidence>
<dbReference type="PANTHER" id="PTHR23135:SF4">
    <property type="entry name" value="UDP-N-ACETYLMURAMOYL-L-ALANYL-D-GLUTAMATE--2,6-DIAMINOPIMELATE LIGASE MURE HOMOLOG, CHLOROPLASTIC"/>
    <property type="match status" value="1"/>
</dbReference>
<dbReference type="InterPro" id="IPR000713">
    <property type="entry name" value="Mur_ligase_N"/>
</dbReference>
<dbReference type="GO" id="GO:0008765">
    <property type="term" value="F:UDP-N-acetylmuramoylalanyl-D-glutamate-2,6-diaminopimelate ligase activity"/>
    <property type="evidence" value="ECO:0007669"/>
    <property type="project" value="UniProtKB-UniRule"/>
</dbReference>
<comment type="function">
    <text evidence="7">Catalyzes the addition of meso-diaminopimelic acid to the nucleotide precursor UDP-N-acetylmuramoyl-L-alanyl-D-glutamate (UMAG) in the biosynthesis of bacterial cell-wall peptidoglycan.</text>
</comment>
<dbReference type="SUPFAM" id="SSF53244">
    <property type="entry name" value="MurD-like peptide ligases, peptide-binding domain"/>
    <property type="match status" value="1"/>
</dbReference>
<comment type="caution">
    <text evidence="12">The sequence shown here is derived from an EMBL/GenBank/DDBJ whole genome shotgun (WGS) entry which is preliminary data.</text>
</comment>
<dbReference type="InterPro" id="IPR004101">
    <property type="entry name" value="Mur_ligase_C"/>
</dbReference>
<feature type="binding site" evidence="7">
    <location>
        <begin position="152"/>
        <end position="153"/>
    </location>
    <ligand>
        <name>UDP-N-acetyl-alpha-D-muramoyl-L-alanyl-D-glutamate</name>
        <dbReference type="ChEBI" id="CHEBI:83900"/>
    </ligand>
</feature>
<feature type="domain" description="Mur ligase N-terminal catalytic" evidence="9">
    <location>
        <begin position="24"/>
        <end position="79"/>
    </location>
</feature>
<keyword evidence="3 7" id="KW-0133">Cell shape</keyword>
<keyword evidence="7" id="KW-0067">ATP-binding</keyword>
<dbReference type="RefSeq" id="WP_095606039.1">
    <property type="nucleotide sequence ID" value="NZ_NSKE01000004.1"/>
</dbReference>
<keyword evidence="13" id="KW-1185">Reference proteome</keyword>
<feature type="domain" description="Mur ligase C-terminal" evidence="10">
    <location>
        <begin position="326"/>
        <end position="457"/>
    </location>
</feature>
<keyword evidence="6 7" id="KW-0961">Cell wall biogenesis/degradation</keyword>
<dbReference type="GO" id="GO:0005737">
    <property type="term" value="C:cytoplasm"/>
    <property type="evidence" value="ECO:0007669"/>
    <property type="project" value="UniProtKB-SubCell"/>
</dbReference>
<evidence type="ECO:0000256" key="5">
    <source>
        <dbReference type="ARBA" id="ARBA00023306"/>
    </source>
</evidence>
<dbReference type="GO" id="GO:0000287">
    <property type="term" value="F:magnesium ion binding"/>
    <property type="evidence" value="ECO:0007669"/>
    <property type="project" value="UniProtKB-UniRule"/>
</dbReference>
<feature type="short sequence motif" description="Meso-diaminopimelate recognition motif" evidence="7">
    <location>
        <begin position="404"/>
        <end position="407"/>
    </location>
</feature>
<dbReference type="Proteomes" id="UP000218831">
    <property type="component" value="Unassembled WGS sequence"/>
</dbReference>
<dbReference type="EMBL" id="NSKE01000004">
    <property type="protein sequence ID" value="PAU94498.1"/>
    <property type="molecule type" value="Genomic_DNA"/>
</dbReference>
<comment type="caution">
    <text evidence="7">Lacks conserved residue(s) required for the propagation of feature annotation.</text>
</comment>
<feature type="binding site" evidence="7">
    <location>
        <position position="179"/>
    </location>
    <ligand>
        <name>UDP-N-acetyl-alpha-D-muramoyl-L-alanyl-D-glutamate</name>
        <dbReference type="ChEBI" id="CHEBI:83900"/>
    </ligand>
</feature>
<comment type="subcellular location">
    <subcellularLocation>
        <location evidence="7 8">Cytoplasm</location>
    </subcellularLocation>
</comment>
<dbReference type="InterPro" id="IPR035911">
    <property type="entry name" value="MurE/MurF_N"/>
</dbReference>
<dbReference type="NCBIfam" id="NF001126">
    <property type="entry name" value="PRK00139.1-4"/>
    <property type="match status" value="1"/>
</dbReference>
<organism evidence="12 13">
    <name type="scientific">Fodinibius salipaludis</name>
    <dbReference type="NCBI Taxonomy" id="2032627"/>
    <lineage>
        <taxon>Bacteria</taxon>
        <taxon>Pseudomonadati</taxon>
        <taxon>Balneolota</taxon>
        <taxon>Balneolia</taxon>
        <taxon>Balneolales</taxon>
        <taxon>Balneolaceae</taxon>
        <taxon>Fodinibius</taxon>
    </lineage>
</organism>
<evidence type="ECO:0000259" key="11">
    <source>
        <dbReference type="Pfam" id="PF08245"/>
    </source>
</evidence>
<dbReference type="HAMAP" id="MF_00208">
    <property type="entry name" value="MurE"/>
    <property type="match status" value="1"/>
</dbReference>
<evidence type="ECO:0000259" key="9">
    <source>
        <dbReference type="Pfam" id="PF01225"/>
    </source>
</evidence>
<dbReference type="Gene3D" id="3.90.190.20">
    <property type="entry name" value="Mur ligase, C-terminal domain"/>
    <property type="match status" value="1"/>
</dbReference>
<comment type="PTM">
    <text evidence="7">Carboxylation is probably crucial for Mg(2+) binding and, consequently, for the gamma-phosphate positioning of ATP.</text>
</comment>
<keyword evidence="4 7" id="KW-0573">Peptidoglycan synthesis</keyword>
<gene>
    <name evidence="7" type="primary">murE</name>
    <name evidence="12" type="ORF">CK503_06790</name>
</gene>
<feature type="binding site" evidence="7">
    <location>
        <begin position="110"/>
        <end position="116"/>
    </location>
    <ligand>
        <name>ATP</name>
        <dbReference type="ChEBI" id="CHEBI:30616"/>
    </ligand>
</feature>
<feature type="binding site" evidence="7">
    <location>
        <position position="187"/>
    </location>
    <ligand>
        <name>UDP-N-acetyl-alpha-D-muramoyl-L-alanyl-D-glutamate</name>
        <dbReference type="ChEBI" id="CHEBI:83900"/>
    </ligand>
</feature>
<comment type="pathway">
    <text evidence="7 8">Cell wall biogenesis; peptidoglycan biosynthesis.</text>
</comment>
<evidence type="ECO:0000259" key="10">
    <source>
        <dbReference type="Pfam" id="PF02875"/>
    </source>
</evidence>
<dbReference type="GO" id="GO:0051301">
    <property type="term" value="P:cell division"/>
    <property type="evidence" value="ECO:0007669"/>
    <property type="project" value="UniProtKB-KW"/>
</dbReference>
<evidence type="ECO:0000256" key="4">
    <source>
        <dbReference type="ARBA" id="ARBA00022984"/>
    </source>
</evidence>
<dbReference type="Pfam" id="PF01225">
    <property type="entry name" value="Mur_ligase"/>
    <property type="match status" value="1"/>
</dbReference>
<dbReference type="GO" id="GO:0008360">
    <property type="term" value="P:regulation of cell shape"/>
    <property type="evidence" value="ECO:0007669"/>
    <property type="project" value="UniProtKB-KW"/>
</dbReference>
<feature type="modified residue" description="N6-carboxylysine" evidence="7">
    <location>
        <position position="219"/>
    </location>
</feature>
<comment type="catalytic activity">
    <reaction evidence="7">
        <text>UDP-N-acetyl-alpha-D-muramoyl-L-alanyl-D-glutamate + meso-2,6-diaminopimelate + ATP = UDP-N-acetyl-alpha-D-muramoyl-L-alanyl-gamma-D-glutamyl-meso-2,6-diaminopimelate + ADP + phosphate + H(+)</text>
        <dbReference type="Rhea" id="RHEA:23676"/>
        <dbReference type="ChEBI" id="CHEBI:15378"/>
        <dbReference type="ChEBI" id="CHEBI:30616"/>
        <dbReference type="ChEBI" id="CHEBI:43474"/>
        <dbReference type="ChEBI" id="CHEBI:57791"/>
        <dbReference type="ChEBI" id="CHEBI:83900"/>
        <dbReference type="ChEBI" id="CHEBI:83905"/>
        <dbReference type="ChEBI" id="CHEBI:456216"/>
        <dbReference type="EC" id="6.3.2.13"/>
    </reaction>
</comment>
<proteinExistence type="inferred from homology"/>
<dbReference type="InterPro" id="IPR036565">
    <property type="entry name" value="Mur-like_cat_sf"/>
</dbReference>
<feature type="binding site" evidence="7">
    <location>
        <begin position="404"/>
        <end position="407"/>
    </location>
    <ligand>
        <name>meso-2,6-diaminopimelate</name>
        <dbReference type="ChEBI" id="CHEBI:57791"/>
    </ligand>
</feature>
<comment type="similarity">
    <text evidence="1 7">Belongs to the MurCDEF family. MurE subfamily.</text>
</comment>
<feature type="binding site" evidence="7">
    <location>
        <position position="30"/>
    </location>
    <ligand>
        <name>UDP-N-acetyl-alpha-D-muramoyl-L-alanyl-D-glutamate</name>
        <dbReference type="ChEBI" id="CHEBI:83900"/>
    </ligand>
</feature>
<dbReference type="NCBIfam" id="TIGR01085">
    <property type="entry name" value="murE"/>
    <property type="match status" value="1"/>
</dbReference>
<name>A0A2A2GAZ5_9BACT</name>
<dbReference type="Gene3D" id="3.40.1390.10">
    <property type="entry name" value="MurE/MurF, N-terminal domain"/>
    <property type="match status" value="1"/>
</dbReference>
<feature type="binding site" evidence="7">
    <location>
        <position position="459"/>
    </location>
    <ligand>
        <name>meso-2,6-diaminopimelate</name>
        <dbReference type="ChEBI" id="CHEBI:57791"/>
    </ligand>
</feature>
<keyword evidence="7" id="KW-0460">Magnesium</keyword>
<accession>A0A2A2GAZ5</accession>
<dbReference type="EC" id="6.3.2.13" evidence="7"/>
<dbReference type="AlphaFoldDB" id="A0A2A2GAZ5"/>
<dbReference type="Pfam" id="PF08245">
    <property type="entry name" value="Mur_ligase_M"/>
    <property type="match status" value="1"/>
</dbReference>
<evidence type="ECO:0000256" key="8">
    <source>
        <dbReference type="RuleBase" id="RU004135"/>
    </source>
</evidence>
<keyword evidence="7" id="KW-0547">Nucleotide-binding</keyword>
<dbReference type="InterPro" id="IPR005761">
    <property type="entry name" value="UDP-N-AcMur-Glu-dNH2Pim_ligase"/>
</dbReference>
<dbReference type="GO" id="GO:0005524">
    <property type="term" value="F:ATP binding"/>
    <property type="evidence" value="ECO:0007669"/>
    <property type="project" value="UniProtKB-UniRule"/>
</dbReference>
<evidence type="ECO:0000256" key="7">
    <source>
        <dbReference type="HAMAP-Rule" id="MF_00208"/>
    </source>
</evidence>
<evidence type="ECO:0000313" key="13">
    <source>
        <dbReference type="Proteomes" id="UP000218831"/>
    </source>
</evidence>
<comment type="cofactor">
    <cofactor evidence="7">
        <name>Mg(2+)</name>
        <dbReference type="ChEBI" id="CHEBI:18420"/>
    </cofactor>
</comment>
<dbReference type="InterPro" id="IPR013221">
    <property type="entry name" value="Mur_ligase_cen"/>
</dbReference>
<dbReference type="UniPathway" id="UPA00219"/>
<evidence type="ECO:0000256" key="6">
    <source>
        <dbReference type="ARBA" id="ARBA00023316"/>
    </source>
</evidence>
<keyword evidence="5 7" id="KW-0131">Cell cycle</keyword>
<keyword evidence="7" id="KW-0963">Cytoplasm</keyword>
<sequence length="493" mass="53555">MTFDKLISLCNPSNVSGPEPNSIGMLRQDSREVETGDVFIAIKGFQVDGHSFIDDAIANGASVIICEDSFYSDDEVCVVEVSDTRSLIGPLAQAFFNNPAHKLTLIGITGTNGKTTVANLVYQTLQNLGAKPSLLGTIAKRIGDQEVESKLTTSDPIELASDMAQMVEDGSTHLVMEVSSHALDQQRVHGINFEIAAFTNLSHDHLDYHDDLDSYAKSKKKLFDNLDPDATAVINGDDDYASFIVMDCPARVIDFSFNKALEVDCQVLSNTMDGLVVRIGKVIIESPLVGTFNAYNLSQAFLICRSMGYENEEVKNALEASTGAAGRLERVEGSGEDENPVVLVDYAHTPDALENVASTLADIKTKGRALHIVFGCGGNRDKTKRPKMAEIAEKYGDKVTVTSDNPRNEDPDAIIDDIIHGFDNPESITRITDRKEAIIQAIKDADANTMILIAGKGHETYQEVAGERHDFDDRAIAQAALGNRNLNPKNGDT</sequence>
<feature type="binding site" evidence="7">
    <location>
        <position position="380"/>
    </location>
    <ligand>
        <name>meso-2,6-diaminopimelate</name>
        <dbReference type="ChEBI" id="CHEBI:57791"/>
    </ligand>
</feature>
<dbReference type="InterPro" id="IPR036615">
    <property type="entry name" value="Mur_ligase_C_dom_sf"/>
</dbReference>
<dbReference type="SUPFAM" id="SSF53623">
    <property type="entry name" value="MurD-like peptide ligases, catalytic domain"/>
    <property type="match status" value="1"/>
</dbReference>
<protein>
    <recommendedName>
        <fullName evidence="7">UDP-N-acetylmuramoyl-L-alanyl-D-glutamate--2,6-diaminopimelate ligase</fullName>
        <ecNumber evidence="7">6.3.2.13</ecNumber>
    </recommendedName>
    <alternativeName>
        <fullName evidence="7">Meso-A2pm-adding enzyme</fullName>
    </alternativeName>
    <alternativeName>
        <fullName evidence="7">Meso-diaminopimelate-adding enzyme</fullName>
    </alternativeName>
    <alternativeName>
        <fullName evidence="7">UDP-MurNAc-L-Ala-D-Glu:meso-diaminopimelate ligase</fullName>
    </alternativeName>
    <alternativeName>
        <fullName evidence="7">UDP-MurNAc-tripeptide synthetase</fullName>
    </alternativeName>
    <alternativeName>
        <fullName evidence="7">UDP-N-acetylmuramyl-tripeptide synthetase</fullName>
    </alternativeName>
</protein>
<evidence type="ECO:0000313" key="12">
    <source>
        <dbReference type="EMBL" id="PAU94498.1"/>
    </source>
</evidence>
<keyword evidence="7 12" id="KW-0436">Ligase</keyword>
<dbReference type="GO" id="GO:0071555">
    <property type="term" value="P:cell wall organization"/>
    <property type="evidence" value="ECO:0007669"/>
    <property type="project" value="UniProtKB-KW"/>
</dbReference>
<dbReference type="Pfam" id="PF02875">
    <property type="entry name" value="Mur_ligase_C"/>
    <property type="match status" value="1"/>
</dbReference>
<evidence type="ECO:0000256" key="2">
    <source>
        <dbReference type="ARBA" id="ARBA00022618"/>
    </source>
</evidence>
<dbReference type="PANTHER" id="PTHR23135">
    <property type="entry name" value="MUR LIGASE FAMILY MEMBER"/>
    <property type="match status" value="1"/>
</dbReference>
<dbReference type="GO" id="GO:0009252">
    <property type="term" value="P:peptidoglycan biosynthetic process"/>
    <property type="evidence" value="ECO:0007669"/>
    <property type="project" value="UniProtKB-UniRule"/>
</dbReference>
<feature type="binding site" evidence="7">
    <location>
        <position position="185"/>
    </location>
    <ligand>
        <name>UDP-N-acetyl-alpha-D-muramoyl-L-alanyl-D-glutamate</name>
        <dbReference type="ChEBI" id="CHEBI:83900"/>
    </ligand>
</feature>
<dbReference type="SUPFAM" id="SSF63418">
    <property type="entry name" value="MurE/MurF N-terminal domain"/>
    <property type="match status" value="1"/>
</dbReference>
<feature type="domain" description="Mur ligase central" evidence="11">
    <location>
        <begin position="108"/>
        <end position="303"/>
    </location>
</feature>
<feature type="binding site" evidence="7">
    <location>
        <position position="455"/>
    </location>
    <ligand>
        <name>meso-2,6-diaminopimelate</name>
        <dbReference type="ChEBI" id="CHEBI:57791"/>
    </ligand>
</feature>
<dbReference type="OrthoDB" id="9800958at2"/>